<dbReference type="GO" id="GO:0006635">
    <property type="term" value="P:fatty acid beta-oxidation"/>
    <property type="evidence" value="ECO:0007669"/>
    <property type="project" value="TreeGrafter"/>
</dbReference>
<evidence type="ECO:0000259" key="7">
    <source>
        <dbReference type="Pfam" id="PF00108"/>
    </source>
</evidence>
<reference evidence="10" key="2">
    <citation type="journal article" date="2024" name="Nature">
        <title>Anoxygenic phototroph of the Chloroflexota uses a type I reaction centre.</title>
        <authorList>
            <person name="Tsuji J.M."/>
            <person name="Shaw N.A."/>
            <person name="Nagashima S."/>
            <person name="Venkiteswaran J.J."/>
            <person name="Schiff S.L."/>
            <person name="Watanabe T."/>
            <person name="Fukui M."/>
            <person name="Hanada S."/>
            <person name="Tank M."/>
            <person name="Neufeld J.D."/>
        </authorList>
    </citation>
    <scope>NUCLEOTIDE SEQUENCE</scope>
    <source>
        <strain evidence="10">L227-S17</strain>
    </source>
</reference>
<dbReference type="PANTHER" id="PTHR43853:SF21">
    <property type="entry name" value="STEROID 3-KETOACYL-COA THIOLASE"/>
    <property type="match status" value="1"/>
</dbReference>
<dbReference type="InterPro" id="IPR016039">
    <property type="entry name" value="Thiolase-like"/>
</dbReference>
<accession>A0A8T7M558</accession>
<dbReference type="GO" id="GO:0010124">
    <property type="term" value="P:phenylacetate catabolic process"/>
    <property type="evidence" value="ECO:0007669"/>
    <property type="project" value="TreeGrafter"/>
</dbReference>
<dbReference type="Gene3D" id="3.40.47.10">
    <property type="match status" value="1"/>
</dbReference>
<evidence type="ECO:0000313" key="11">
    <source>
        <dbReference type="Proteomes" id="UP000521676"/>
    </source>
</evidence>
<evidence type="ECO:0000256" key="2">
    <source>
        <dbReference type="ARBA" id="ARBA00010982"/>
    </source>
</evidence>
<dbReference type="InterPro" id="IPR020616">
    <property type="entry name" value="Thiolase_N"/>
</dbReference>
<sequence>MSNVAKIGTPLSELGDNEAVIVSSVRTPVGRASKGSLKDMRADDLAAIAINGAVERVLGLNKADIEDVILGCAMPEGEQGLNVARCAAILAGLPDVVPGVTVNRFCASGLQAITFAAQQIMLGIGDVYVAGGVECTSRVPMGGMNPSFNRKLIGKTPPFPNVYIPMGMTAENVARRFEVSRQIQDEFALASHMKAARAQKEGYFDAEIIPVTIPNGSVVTKDDGPRADTTLQKLAELKPVFIEGGSVTAGNSSPLNDGAAATVLMSMRKARELGLQPLARIVSFAVSGLEPEIMGIGPVSAVTKLLSRVGLKIEDIDIVELNEAFAVQAYEVCRQLKIDIDLQLNPKGGAIALGHPLGCSGARIMATLVNDLHQFDKHIGIETMCVGGGQGYATLVERLN</sequence>
<dbReference type="InterPro" id="IPR050215">
    <property type="entry name" value="Thiolase-like_sf_Thiolase"/>
</dbReference>
<dbReference type="AlphaFoldDB" id="A0A8T7M558"/>
<dbReference type="InterPro" id="IPR020617">
    <property type="entry name" value="Thiolase_C"/>
</dbReference>
<gene>
    <name evidence="9" type="ORF">HXX08_15340</name>
    <name evidence="10" type="ORF">OZ401_002749</name>
</gene>
<evidence type="ECO:0000313" key="9">
    <source>
        <dbReference type="EMBL" id="NWJ47235.1"/>
    </source>
</evidence>
<evidence type="ECO:0000256" key="6">
    <source>
        <dbReference type="RuleBase" id="RU003557"/>
    </source>
</evidence>
<dbReference type="Proteomes" id="UP000521676">
    <property type="component" value="Unassembled WGS sequence"/>
</dbReference>
<comment type="pathway">
    <text evidence="1">Lipid metabolism.</text>
</comment>
<dbReference type="PIRSF" id="PIRSF000429">
    <property type="entry name" value="Ac-CoA_Ac_transf"/>
    <property type="match status" value="1"/>
</dbReference>
<keyword evidence="4 6" id="KW-0012">Acyltransferase</keyword>
<keyword evidence="3 6" id="KW-0808">Transferase</keyword>
<dbReference type="InterPro" id="IPR020613">
    <property type="entry name" value="Thiolase_CS"/>
</dbReference>
<evidence type="ECO:0000256" key="3">
    <source>
        <dbReference type="ARBA" id="ARBA00022679"/>
    </source>
</evidence>
<dbReference type="NCBIfam" id="TIGR01930">
    <property type="entry name" value="AcCoA-C-Actrans"/>
    <property type="match status" value="1"/>
</dbReference>
<dbReference type="SUPFAM" id="SSF53901">
    <property type="entry name" value="Thiolase-like"/>
    <property type="match status" value="2"/>
</dbReference>
<evidence type="ECO:0000256" key="4">
    <source>
        <dbReference type="ARBA" id="ARBA00023315"/>
    </source>
</evidence>
<evidence type="ECO:0000256" key="1">
    <source>
        <dbReference type="ARBA" id="ARBA00005189"/>
    </source>
</evidence>
<proteinExistence type="inferred from homology"/>
<feature type="active site" description="Acyl-thioester intermediate" evidence="5">
    <location>
        <position position="106"/>
    </location>
</feature>
<dbReference type="Proteomes" id="UP001431572">
    <property type="component" value="Chromosome 2"/>
</dbReference>
<dbReference type="PROSITE" id="PS00098">
    <property type="entry name" value="THIOLASE_1"/>
    <property type="match status" value="1"/>
</dbReference>
<evidence type="ECO:0000259" key="8">
    <source>
        <dbReference type="Pfam" id="PF02803"/>
    </source>
</evidence>
<dbReference type="Pfam" id="PF00108">
    <property type="entry name" value="Thiolase_N"/>
    <property type="match status" value="1"/>
</dbReference>
<feature type="domain" description="Thiolase N-terminal" evidence="7">
    <location>
        <begin position="20"/>
        <end position="266"/>
    </location>
</feature>
<dbReference type="GO" id="GO:0005737">
    <property type="term" value="C:cytoplasm"/>
    <property type="evidence" value="ECO:0007669"/>
    <property type="project" value="UniProtKB-ARBA"/>
</dbReference>
<feature type="domain" description="Thiolase C-terminal" evidence="8">
    <location>
        <begin position="275"/>
        <end position="398"/>
    </location>
</feature>
<evidence type="ECO:0000313" key="12">
    <source>
        <dbReference type="Proteomes" id="UP001431572"/>
    </source>
</evidence>
<dbReference type="Pfam" id="PF02803">
    <property type="entry name" value="Thiolase_C"/>
    <property type="match status" value="1"/>
</dbReference>
<comment type="similarity">
    <text evidence="2 6">Belongs to the thiolase-like superfamily. Thiolase family.</text>
</comment>
<dbReference type="FunFam" id="3.40.47.10:FF:000010">
    <property type="entry name" value="Acetyl-CoA acetyltransferase (Thiolase)"/>
    <property type="match status" value="1"/>
</dbReference>
<dbReference type="PANTHER" id="PTHR43853">
    <property type="entry name" value="3-KETOACYL-COA THIOLASE, PEROXISOMAL"/>
    <property type="match status" value="1"/>
</dbReference>
<organism evidence="9 11">
    <name type="scientific">Candidatus Chlorohelix allophototropha</name>
    <dbReference type="NCBI Taxonomy" id="3003348"/>
    <lineage>
        <taxon>Bacteria</taxon>
        <taxon>Bacillati</taxon>
        <taxon>Chloroflexota</taxon>
        <taxon>Chloroflexia</taxon>
        <taxon>Candidatus Chloroheliales</taxon>
        <taxon>Candidatus Chloroheliaceae</taxon>
        <taxon>Candidatus Chlorohelix</taxon>
    </lineage>
</organism>
<feature type="active site" description="Proton acceptor" evidence="5">
    <location>
        <position position="385"/>
    </location>
</feature>
<reference evidence="9 11" key="1">
    <citation type="submission" date="2020-06" db="EMBL/GenBank/DDBJ databases">
        <title>Anoxygenic phototrophic Chloroflexota member uses a Type I reaction center.</title>
        <authorList>
            <person name="Tsuji J.M."/>
            <person name="Shaw N.A."/>
            <person name="Nagashima S."/>
            <person name="Venkiteswaran J."/>
            <person name="Schiff S.L."/>
            <person name="Hanada S."/>
            <person name="Tank M."/>
            <person name="Neufeld J.D."/>
        </authorList>
    </citation>
    <scope>NUCLEOTIDE SEQUENCE [LARGE SCALE GENOMIC DNA]</scope>
    <source>
        <strain evidence="9">L227-S17</strain>
    </source>
</reference>
<dbReference type="EMBL" id="CP128400">
    <property type="protein sequence ID" value="WJW69153.1"/>
    <property type="molecule type" value="Genomic_DNA"/>
</dbReference>
<dbReference type="PROSITE" id="PS00737">
    <property type="entry name" value="THIOLASE_2"/>
    <property type="match status" value="1"/>
</dbReference>
<evidence type="ECO:0000256" key="5">
    <source>
        <dbReference type="PIRSR" id="PIRSR000429-1"/>
    </source>
</evidence>
<dbReference type="InterPro" id="IPR002155">
    <property type="entry name" value="Thiolase"/>
</dbReference>
<dbReference type="CDD" id="cd00751">
    <property type="entry name" value="thiolase"/>
    <property type="match status" value="1"/>
</dbReference>
<dbReference type="EMBL" id="JACATZ010000003">
    <property type="protein sequence ID" value="NWJ47235.1"/>
    <property type="molecule type" value="Genomic_DNA"/>
</dbReference>
<dbReference type="RefSeq" id="WP_341471041.1">
    <property type="nucleotide sequence ID" value="NZ_CP128400.1"/>
</dbReference>
<dbReference type="GO" id="GO:0003988">
    <property type="term" value="F:acetyl-CoA C-acyltransferase activity"/>
    <property type="evidence" value="ECO:0007669"/>
    <property type="project" value="UniProtKB-ARBA"/>
</dbReference>
<dbReference type="InterPro" id="IPR020615">
    <property type="entry name" value="Thiolase_acyl_enz_int_AS"/>
</dbReference>
<protein>
    <submittedName>
        <fullName evidence="9">Thiolase family protein</fullName>
    </submittedName>
</protein>
<keyword evidence="12" id="KW-1185">Reference proteome</keyword>
<feature type="active site" description="Proton acceptor" evidence="5">
    <location>
        <position position="355"/>
    </location>
</feature>
<name>A0A8T7M558_9CHLR</name>
<evidence type="ECO:0000313" key="10">
    <source>
        <dbReference type="EMBL" id="WJW69153.1"/>
    </source>
</evidence>